<feature type="compositionally biased region" description="Basic and acidic residues" evidence="1">
    <location>
        <begin position="1"/>
        <end position="10"/>
    </location>
</feature>
<accession>A0A183LXJ1</accession>
<proteinExistence type="predicted"/>
<feature type="region of interest" description="Disordered" evidence="1">
    <location>
        <begin position="1"/>
        <end position="28"/>
    </location>
</feature>
<dbReference type="EMBL" id="UZAI01003722">
    <property type="protein sequence ID" value="VDO81850.1"/>
    <property type="molecule type" value="Genomic_DNA"/>
</dbReference>
<evidence type="ECO:0000313" key="3">
    <source>
        <dbReference type="Proteomes" id="UP000277204"/>
    </source>
</evidence>
<name>A0A183LXJ1_9TREM</name>
<evidence type="ECO:0000313" key="2">
    <source>
        <dbReference type="EMBL" id="VDO81850.1"/>
    </source>
</evidence>
<evidence type="ECO:0000256" key="1">
    <source>
        <dbReference type="SAM" id="MobiDB-lite"/>
    </source>
</evidence>
<organism evidence="2 3">
    <name type="scientific">Schistosoma margrebowiei</name>
    <dbReference type="NCBI Taxonomy" id="48269"/>
    <lineage>
        <taxon>Eukaryota</taxon>
        <taxon>Metazoa</taxon>
        <taxon>Spiralia</taxon>
        <taxon>Lophotrochozoa</taxon>
        <taxon>Platyhelminthes</taxon>
        <taxon>Trematoda</taxon>
        <taxon>Digenea</taxon>
        <taxon>Strigeidida</taxon>
        <taxon>Schistosomatoidea</taxon>
        <taxon>Schistosomatidae</taxon>
        <taxon>Schistosoma</taxon>
    </lineage>
</organism>
<feature type="compositionally biased region" description="Basic and acidic residues" evidence="1">
    <location>
        <begin position="83"/>
        <end position="99"/>
    </location>
</feature>
<dbReference type="AlphaFoldDB" id="A0A183LXJ1"/>
<reference evidence="2 3" key="1">
    <citation type="submission" date="2018-11" db="EMBL/GenBank/DDBJ databases">
        <authorList>
            <consortium name="Pathogen Informatics"/>
        </authorList>
    </citation>
    <scope>NUCLEOTIDE SEQUENCE [LARGE SCALE GENOMIC DNA]</scope>
    <source>
        <strain evidence="2 3">Zambia</strain>
    </source>
</reference>
<keyword evidence="3" id="KW-1185">Reference proteome</keyword>
<feature type="region of interest" description="Disordered" evidence="1">
    <location>
        <begin position="79"/>
        <end position="99"/>
    </location>
</feature>
<protein>
    <submittedName>
        <fullName evidence="2">Uncharacterized protein</fullName>
    </submittedName>
</protein>
<dbReference type="Proteomes" id="UP000277204">
    <property type="component" value="Unassembled WGS sequence"/>
</dbReference>
<gene>
    <name evidence="2" type="ORF">SMRZ_LOCUS8516</name>
</gene>
<sequence>METLDKVQERKNRKTAINNSGTRTEKANAHGEYLKLNKRVERSIIADKQKFVEDEAMTVEKATREGNVQQLCDTTKKLVGKQSKVERPVKDKEGEPINH</sequence>